<dbReference type="InterPro" id="IPR000034">
    <property type="entry name" value="Laminin_IV"/>
</dbReference>
<dbReference type="Pfam" id="PF00052">
    <property type="entry name" value="Laminin_B"/>
    <property type="match status" value="1"/>
</dbReference>
<dbReference type="HOGENOM" id="CLU_1609758_0_0_10"/>
<evidence type="ECO:0000259" key="5">
    <source>
        <dbReference type="PROSITE" id="PS51115"/>
    </source>
</evidence>
<evidence type="ECO:0000256" key="4">
    <source>
        <dbReference type="ARBA" id="ARBA00023180"/>
    </source>
</evidence>
<evidence type="ECO:0000256" key="2">
    <source>
        <dbReference type="ARBA" id="ARBA00022737"/>
    </source>
</evidence>
<keyword evidence="2" id="KW-0677">Repeat</keyword>
<keyword evidence="7" id="KW-1185">Reference proteome</keyword>
<dbReference type="EMBL" id="CP010429">
    <property type="protein sequence ID" value="AKD58560.1"/>
    <property type="molecule type" value="Genomic_DNA"/>
</dbReference>
<dbReference type="SMART" id="SM00281">
    <property type="entry name" value="LamB"/>
    <property type="match status" value="1"/>
</dbReference>
<dbReference type="Proteomes" id="UP000033054">
    <property type="component" value="Chromosome"/>
</dbReference>
<evidence type="ECO:0000256" key="3">
    <source>
        <dbReference type="ARBA" id="ARBA00023157"/>
    </source>
</evidence>
<dbReference type="PROSITE" id="PS51115">
    <property type="entry name" value="LAMININ_IVA"/>
    <property type="match status" value="1"/>
</dbReference>
<evidence type="ECO:0000313" key="6">
    <source>
        <dbReference type="EMBL" id="AKD58560.1"/>
    </source>
</evidence>
<gene>
    <name evidence="6" type="ORF">SD10_15260</name>
</gene>
<accession>A0A0E4A0Q0</accession>
<dbReference type="PATRIC" id="fig|1379870.5.peg.3317"/>
<evidence type="ECO:0000313" key="7">
    <source>
        <dbReference type="Proteomes" id="UP000033054"/>
    </source>
</evidence>
<protein>
    <recommendedName>
        <fullName evidence="5">Laminin IV type A domain-containing protein</fullName>
    </recommendedName>
</protein>
<organism evidence="6 7">
    <name type="scientific">Spirosoma radiotolerans</name>
    <dbReference type="NCBI Taxonomy" id="1379870"/>
    <lineage>
        <taxon>Bacteria</taxon>
        <taxon>Pseudomonadati</taxon>
        <taxon>Bacteroidota</taxon>
        <taxon>Cytophagia</taxon>
        <taxon>Cytophagales</taxon>
        <taxon>Cytophagaceae</taxon>
        <taxon>Spirosoma</taxon>
    </lineage>
</organism>
<dbReference type="AlphaFoldDB" id="A0A0E4A0Q0"/>
<sequence>MGCYRFTLTPLDPPDFNSFDDGDQGWRVSAGGVGSFSATGGNPGGYVVGVDNTDGVWYFIAPTPFTNEVRKGYGKTLRFDQFQSATDAQGNTADVILTNGMITLTFDTAYNPNTTWTSYAIKLDELSGWKKGYERATKADIQAVLANLTELRIRGEYRSGPDHGGLDNVGIF</sequence>
<name>A0A0E4A0Q0_9BACT</name>
<dbReference type="KEGG" id="srd:SD10_15260"/>
<keyword evidence="3" id="KW-1015">Disulfide bond</keyword>
<reference evidence="6 7" key="1">
    <citation type="journal article" date="2014" name="Curr. Microbiol.">
        <title>Spirosoma radiotolerans sp. nov., a gamma-radiation-resistant bacterium isolated from gamma ray-irradiated soil.</title>
        <authorList>
            <person name="Lee J.J."/>
            <person name="Srinivasan S."/>
            <person name="Lim S."/>
            <person name="Joe M."/>
            <person name="Im S."/>
            <person name="Bae S.I."/>
            <person name="Park K.R."/>
            <person name="Han J.H."/>
            <person name="Park S.H."/>
            <person name="Joo B.M."/>
            <person name="Park S.J."/>
            <person name="Kim M.K."/>
        </authorList>
    </citation>
    <scope>NUCLEOTIDE SEQUENCE [LARGE SCALE GENOMIC DNA]</scope>
    <source>
        <strain evidence="6 7">DG5A</strain>
    </source>
</reference>
<evidence type="ECO:0000256" key="1">
    <source>
        <dbReference type="ARBA" id="ARBA00022729"/>
    </source>
</evidence>
<feature type="domain" description="Laminin IV type A" evidence="5">
    <location>
        <begin position="21"/>
        <end position="172"/>
    </location>
</feature>
<proteinExistence type="predicted"/>
<keyword evidence="4" id="KW-0325">Glycoprotein</keyword>
<keyword evidence="1" id="KW-0732">Signal</keyword>